<dbReference type="InterPro" id="IPR001199">
    <property type="entry name" value="Cyt_B5-like_heme/steroid-bd"/>
</dbReference>
<dbReference type="Pfam" id="PF00173">
    <property type="entry name" value="Cyt-b5"/>
    <property type="match status" value="1"/>
</dbReference>
<keyword evidence="4" id="KW-0256">Endoplasmic reticulum</keyword>
<dbReference type="EMBL" id="KN824282">
    <property type="protein sequence ID" value="KIM31461.1"/>
    <property type="molecule type" value="Genomic_DNA"/>
</dbReference>
<evidence type="ECO:0000256" key="6">
    <source>
        <dbReference type="ARBA" id="ARBA00038357"/>
    </source>
</evidence>
<evidence type="ECO:0000256" key="4">
    <source>
        <dbReference type="ARBA" id="ARBA00022824"/>
    </source>
</evidence>
<evidence type="ECO:0000313" key="9">
    <source>
        <dbReference type="Proteomes" id="UP000054097"/>
    </source>
</evidence>
<dbReference type="GO" id="GO:0016020">
    <property type="term" value="C:membrane"/>
    <property type="evidence" value="ECO:0007669"/>
    <property type="project" value="TreeGrafter"/>
</dbReference>
<gene>
    <name evidence="8" type="ORF">M408DRAFT_327663</name>
</gene>
<dbReference type="PANTHER" id="PTHR10281:SF72">
    <property type="entry name" value="NEUDESIN"/>
    <property type="match status" value="1"/>
</dbReference>
<dbReference type="HOGENOM" id="CLU_042860_1_1_1"/>
<feature type="non-terminal residue" evidence="8">
    <location>
        <position position="141"/>
    </location>
</feature>
<dbReference type="STRING" id="933852.A0A0C3BIW5"/>
<dbReference type="PANTHER" id="PTHR10281">
    <property type="entry name" value="MEMBRANE-ASSOCIATED PROGESTERONE RECEPTOR COMPONENT-RELATED"/>
    <property type="match status" value="1"/>
</dbReference>
<keyword evidence="2" id="KW-0349">Heme</keyword>
<proteinExistence type="inferred from homology"/>
<evidence type="ECO:0000259" key="7">
    <source>
        <dbReference type="SMART" id="SM01117"/>
    </source>
</evidence>
<evidence type="ECO:0000256" key="2">
    <source>
        <dbReference type="ARBA" id="ARBA00022617"/>
    </source>
</evidence>
<evidence type="ECO:0000256" key="5">
    <source>
        <dbReference type="ARBA" id="ARBA00023004"/>
    </source>
</evidence>
<evidence type="ECO:0000313" key="8">
    <source>
        <dbReference type="EMBL" id="KIM31461.1"/>
    </source>
</evidence>
<organism evidence="8 9">
    <name type="scientific">Serendipita vermifera MAFF 305830</name>
    <dbReference type="NCBI Taxonomy" id="933852"/>
    <lineage>
        <taxon>Eukaryota</taxon>
        <taxon>Fungi</taxon>
        <taxon>Dikarya</taxon>
        <taxon>Basidiomycota</taxon>
        <taxon>Agaricomycotina</taxon>
        <taxon>Agaricomycetes</taxon>
        <taxon>Sebacinales</taxon>
        <taxon>Serendipitaceae</taxon>
        <taxon>Serendipita</taxon>
    </lineage>
</organism>
<reference evidence="9" key="2">
    <citation type="submission" date="2015-01" db="EMBL/GenBank/DDBJ databases">
        <title>Evolutionary Origins and Diversification of the Mycorrhizal Mutualists.</title>
        <authorList>
            <consortium name="DOE Joint Genome Institute"/>
            <consortium name="Mycorrhizal Genomics Consortium"/>
            <person name="Kohler A."/>
            <person name="Kuo A."/>
            <person name="Nagy L.G."/>
            <person name="Floudas D."/>
            <person name="Copeland A."/>
            <person name="Barry K.W."/>
            <person name="Cichocki N."/>
            <person name="Veneault-Fourrey C."/>
            <person name="LaButti K."/>
            <person name="Lindquist E.A."/>
            <person name="Lipzen A."/>
            <person name="Lundell T."/>
            <person name="Morin E."/>
            <person name="Murat C."/>
            <person name="Riley R."/>
            <person name="Ohm R."/>
            <person name="Sun H."/>
            <person name="Tunlid A."/>
            <person name="Henrissat B."/>
            <person name="Grigoriev I.V."/>
            <person name="Hibbett D.S."/>
            <person name="Martin F."/>
        </authorList>
    </citation>
    <scope>NUCLEOTIDE SEQUENCE [LARGE SCALE GENOMIC DNA]</scope>
    <source>
        <strain evidence="9">MAFF 305830</strain>
    </source>
</reference>
<keyword evidence="9" id="KW-1185">Reference proteome</keyword>
<evidence type="ECO:0000256" key="3">
    <source>
        <dbReference type="ARBA" id="ARBA00022723"/>
    </source>
</evidence>
<dbReference type="GO" id="GO:0005783">
    <property type="term" value="C:endoplasmic reticulum"/>
    <property type="evidence" value="ECO:0007669"/>
    <property type="project" value="UniProtKB-SubCell"/>
</dbReference>
<dbReference type="InterPro" id="IPR036400">
    <property type="entry name" value="Cyt_B5-like_heme/steroid_sf"/>
</dbReference>
<sequence length="141" mass="15803">MSFNPLETPLNSVFGLSIAYSLFRIAWPSTQAYDGDKVPSDYSASYNWMPAKHQDVAVFKNYTPKTLEPFSGKDGGRILLAIDRNVFDVTNGRNFYGPEGMYGNFAGRDASRGMAKQSFDLEMLTPLDQPIDKLEDLDQTE</sequence>
<dbReference type="SMART" id="SM01117">
    <property type="entry name" value="Cyt-b5"/>
    <property type="match status" value="1"/>
</dbReference>
<protein>
    <recommendedName>
        <fullName evidence="7">Cytochrome b5 heme-binding domain-containing protein</fullName>
    </recommendedName>
</protein>
<dbReference type="Proteomes" id="UP000054097">
    <property type="component" value="Unassembled WGS sequence"/>
</dbReference>
<dbReference type="AlphaFoldDB" id="A0A0C3BIW5"/>
<dbReference type="InterPro" id="IPR050577">
    <property type="entry name" value="MAPR/NEUFC/NENF-like"/>
</dbReference>
<feature type="domain" description="Cytochrome b5 heme-binding" evidence="7">
    <location>
        <begin position="62"/>
        <end position="135"/>
    </location>
</feature>
<comment type="subcellular location">
    <subcellularLocation>
        <location evidence="1">Endoplasmic reticulum</location>
    </subcellularLocation>
</comment>
<evidence type="ECO:0000256" key="1">
    <source>
        <dbReference type="ARBA" id="ARBA00004240"/>
    </source>
</evidence>
<dbReference type="SUPFAM" id="SSF55856">
    <property type="entry name" value="Cytochrome b5-like heme/steroid binding domain"/>
    <property type="match status" value="1"/>
</dbReference>
<keyword evidence="5" id="KW-0408">Iron</keyword>
<comment type="similarity">
    <text evidence="6">Belongs to the cytochrome b5 family. MAPR subfamily.</text>
</comment>
<name>A0A0C3BIW5_SERVB</name>
<reference evidence="8 9" key="1">
    <citation type="submission" date="2014-04" db="EMBL/GenBank/DDBJ databases">
        <authorList>
            <consortium name="DOE Joint Genome Institute"/>
            <person name="Kuo A."/>
            <person name="Zuccaro A."/>
            <person name="Kohler A."/>
            <person name="Nagy L.G."/>
            <person name="Floudas D."/>
            <person name="Copeland A."/>
            <person name="Barry K.W."/>
            <person name="Cichocki N."/>
            <person name="Veneault-Fourrey C."/>
            <person name="LaButti K."/>
            <person name="Lindquist E.A."/>
            <person name="Lipzen A."/>
            <person name="Lundell T."/>
            <person name="Morin E."/>
            <person name="Murat C."/>
            <person name="Sun H."/>
            <person name="Tunlid A."/>
            <person name="Henrissat B."/>
            <person name="Grigoriev I.V."/>
            <person name="Hibbett D.S."/>
            <person name="Martin F."/>
            <person name="Nordberg H.P."/>
            <person name="Cantor M.N."/>
            <person name="Hua S.X."/>
        </authorList>
    </citation>
    <scope>NUCLEOTIDE SEQUENCE [LARGE SCALE GENOMIC DNA]</scope>
    <source>
        <strain evidence="8 9">MAFF 305830</strain>
    </source>
</reference>
<dbReference type="OrthoDB" id="547796at2759"/>
<dbReference type="Gene3D" id="3.10.120.10">
    <property type="entry name" value="Cytochrome b5-like heme/steroid binding domain"/>
    <property type="match status" value="1"/>
</dbReference>
<dbReference type="GO" id="GO:0046872">
    <property type="term" value="F:metal ion binding"/>
    <property type="evidence" value="ECO:0007669"/>
    <property type="project" value="UniProtKB-KW"/>
</dbReference>
<keyword evidence="3" id="KW-0479">Metal-binding</keyword>
<accession>A0A0C3BIW5</accession>